<dbReference type="InterPro" id="IPR005762">
    <property type="entry name" value="MurD"/>
</dbReference>
<dbReference type="STRING" id="1121881.SAMN02745225_00721"/>
<keyword evidence="4 7" id="KW-0436">Ligase</keyword>
<evidence type="ECO:0000256" key="7">
    <source>
        <dbReference type="HAMAP-Rule" id="MF_00639"/>
    </source>
</evidence>
<evidence type="ECO:0000256" key="1">
    <source>
        <dbReference type="ARBA" id="ARBA00004496"/>
    </source>
</evidence>
<dbReference type="GO" id="GO:0005524">
    <property type="term" value="F:ATP binding"/>
    <property type="evidence" value="ECO:0007669"/>
    <property type="project" value="UniProtKB-UniRule"/>
</dbReference>
<keyword evidence="7 8" id="KW-0961">Cell wall biogenesis/degradation</keyword>
<dbReference type="Proteomes" id="UP000184295">
    <property type="component" value="Unassembled WGS sequence"/>
</dbReference>
<keyword evidence="5 7" id="KW-0547">Nucleotide-binding</keyword>
<dbReference type="AlphaFoldDB" id="A0A1M4TS31"/>
<organism evidence="11 12">
    <name type="scientific">Ferrithrix thermotolerans DSM 19514</name>
    <dbReference type="NCBI Taxonomy" id="1121881"/>
    <lineage>
        <taxon>Bacteria</taxon>
        <taxon>Bacillati</taxon>
        <taxon>Actinomycetota</taxon>
        <taxon>Acidimicrobiia</taxon>
        <taxon>Acidimicrobiales</taxon>
        <taxon>Acidimicrobiaceae</taxon>
        <taxon>Ferrithrix</taxon>
    </lineage>
</organism>
<reference evidence="12" key="1">
    <citation type="submission" date="2016-11" db="EMBL/GenBank/DDBJ databases">
        <authorList>
            <person name="Varghese N."/>
            <person name="Submissions S."/>
        </authorList>
    </citation>
    <scope>NUCLEOTIDE SEQUENCE [LARGE SCALE GENOMIC DNA]</scope>
    <source>
        <strain evidence="12">DSM 19514</strain>
    </source>
</reference>
<dbReference type="EC" id="6.3.2.9" evidence="7 8"/>
<dbReference type="GO" id="GO:0005737">
    <property type="term" value="C:cytoplasm"/>
    <property type="evidence" value="ECO:0007669"/>
    <property type="project" value="UniProtKB-SubCell"/>
</dbReference>
<comment type="function">
    <text evidence="7 8">Cell wall formation. Catalyzes the addition of glutamate to the nucleotide precursor UDP-N-acetylmuramoyl-L-alanine (UMA).</text>
</comment>
<proteinExistence type="inferred from homology"/>
<dbReference type="PANTHER" id="PTHR43692:SF1">
    <property type="entry name" value="UDP-N-ACETYLMURAMOYLALANINE--D-GLUTAMATE LIGASE"/>
    <property type="match status" value="1"/>
</dbReference>
<evidence type="ECO:0000256" key="4">
    <source>
        <dbReference type="ARBA" id="ARBA00022598"/>
    </source>
</evidence>
<evidence type="ECO:0000256" key="2">
    <source>
        <dbReference type="ARBA" id="ARBA00004752"/>
    </source>
</evidence>
<keyword evidence="7 8" id="KW-0573">Peptidoglycan synthesis</keyword>
<dbReference type="HAMAP" id="MF_00639">
    <property type="entry name" value="MurD"/>
    <property type="match status" value="1"/>
</dbReference>
<comment type="similarity">
    <text evidence="7">Belongs to the MurCDEF family.</text>
</comment>
<dbReference type="PANTHER" id="PTHR43692">
    <property type="entry name" value="UDP-N-ACETYLMURAMOYLALANINE--D-GLUTAMATE LIGASE"/>
    <property type="match status" value="1"/>
</dbReference>
<dbReference type="NCBIfam" id="TIGR01087">
    <property type="entry name" value="murD"/>
    <property type="match status" value="1"/>
</dbReference>
<feature type="domain" description="Mur ligase central" evidence="10">
    <location>
        <begin position="112"/>
        <end position="244"/>
    </location>
</feature>
<dbReference type="Pfam" id="PF08245">
    <property type="entry name" value="Mur_ligase_M"/>
    <property type="match status" value="1"/>
</dbReference>
<evidence type="ECO:0000313" key="11">
    <source>
        <dbReference type="EMBL" id="SHE47309.1"/>
    </source>
</evidence>
<comment type="pathway">
    <text evidence="2 7 8">Cell wall biogenesis; peptidoglycan biosynthesis.</text>
</comment>
<protein>
    <recommendedName>
        <fullName evidence="7 8">UDP-N-acetylmuramoylalanine--D-glutamate ligase</fullName>
        <ecNumber evidence="7 8">6.3.2.9</ecNumber>
    </recommendedName>
    <alternativeName>
        <fullName evidence="7">D-glutamic acid-adding enzyme</fullName>
    </alternativeName>
    <alternativeName>
        <fullName evidence="7">UDP-N-acetylmuramoyl-L-alanyl-D-glutamate synthetase</fullName>
    </alternativeName>
</protein>
<dbReference type="UniPathway" id="UPA00219"/>
<keyword evidence="7 8" id="KW-0132">Cell division</keyword>
<keyword evidence="3 7" id="KW-0963">Cytoplasm</keyword>
<gene>
    <name evidence="7" type="primary">murD</name>
    <name evidence="11" type="ORF">SAMN02745225_00721</name>
</gene>
<evidence type="ECO:0000313" key="12">
    <source>
        <dbReference type="Proteomes" id="UP000184295"/>
    </source>
</evidence>
<dbReference type="GO" id="GO:0071555">
    <property type="term" value="P:cell wall organization"/>
    <property type="evidence" value="ECO:0007669"/>
    <property type="project" value="UniProtKB-KW"/>
</dbReference>
<evidence type="ECO:0000259" key="9">
    <source>
        <dbReference type="Pfam" id="PF02875"/>
    </source>
</evidence>
<evidence type="ECO:0000256" key="6">
    <source>
        <dbReference type="ARBA" id="ARBA00022840"/>
    </source>
</evidence>
<comment type="subcellular location">
    <subcellularLocation>
        <location evidence="1 7 8">Cytoplasm</location>
    </subcellularLocation>
</comment>
<dbReference type="Gene3D" id="3.40.1190.10">
    <property type="entry name" value="Mur-like, catalytic domain"/>
    <property type="match status" value="1"/>
</dbReference>
<sequence length="442" mass="47587">MRGSPLDLRRVLVVGAGTSGQGAVSALGEIAAAICVVDDGVKGSSWTPQSYSKVVFFGTQRSFLQTFSSSWPTLVVLSPGFTPLPELISNHTEVIGEVELGYRLSKGTLIGVTGTNGKTSVTQMISNMLDLAEIPAVAAGNIGVPFSKVATQDGIKVVELSSFQLERTTELHLDVAIWTNFAPDHLDVHGSLKNYKAAKERIWNNQGSKDLRVINADDAEVLSSERSSGVREVYFSLEKEAEFCVVGGEILMTPQGPLARISELARHIPHETANLLCAAAAALEVGAPMDAVSEYVRSFAGFEHRVEFVASIEGVQFYNDSKATSPAATIAAVEAFSSVVLLAGGRNKGLDLHELLKVKDRLKKVVVFGEVAETLAQIFSSEHVACEMAWSMEEAVRKGYSSAHRGDVVLLSPANTSFDWYENYGQRGLDFKDKVFKVAGGR</sequence>
<dbReference type="SUPFAM" id="SSF53244">
    <property type="entry name" value="MurD-like peptide ligases, peptide-binding domain"/>
    <property type="match status" value="1"/>
</dbReference>
<keyword evidence="7 8" id="KW-0133">Cell shape</keyword>
<dbReference type="InterPro" id="IPR004101">
    <property type="entry name" value="Mur_ligase_C"/>
</dbReference>
<dbReference type="GO" id="GO:0009252">
    <property type="term" value="P:peptidoglycan biosynthetic process"/>
    <property type="evidence" value="ECO:0007669"/>
    <property type="project" value="UniProtKB-UniRule"/>
</dbReference>
<name>A0A1M4TS31_9ACTN</name>
<dbReference type="Gene3D" id="3.90.190.20">
    <property type="entry name" value="Mur ligase, C-terminal domain"/>
    <property type="match status" value="1"/>
</dbReference>
<dbReference type="InterPro" id="IPR036565">
    <property type="entry name" value="Mur-like_cat_sf"/>
</dbReference>
<feature type="binding site" evidence="7">
    <location>
        <begin position="114"/>
        <end position="120"/>
    </location>
    <ligand>
        <name>ATP</name>
        <dbReference type="ChEBI" id="CHEBI:30616"/>
    </ligand>
</feature>
<keyword evidence="6 7" id="KW-0067">ATP-binding</keyword>
<dbReference type="OrthoDB" id="9809796at2"/>
<dbReference type="GO" id="GO:0051301">
    <property type="term" value="P:cell division"/>
    <property type="evidence" value="ECO:0007669"/>
    <property type="project" value="UniProtKB-KW"/>
</dbReference>
<evidence type="ECO:0000256" key="5">
    <source>
        <dbReference type="ARBA" id="ARBA00022741"/>
    </source>
</evidence>
<keyword evidence="7 8" id="KW-0131">Cell cycle</keyword>
<dbReference type="GO" id="GO:0008764">
    <property type="term" value="F:UDP-N-acetylmuramoylalanine-D-glutamate ligase activity"/>
    <property type="evidence" value="ECO:0007669"/>
    <property type="project" value="UniProtKB-UniRule"/>
</dbReference>
<dbReference type="SUPFAM" id="SSF53623">
    <property type="entry name" value="MurD-like peptide ligases, catalytic domain"/>
    <property type="match status" value="1"/>
</dbReference>
<evidence type="ECO:0000256" key="3">
    <source>
        <dbReference type="ARBA" id="ARBA00022490"/>
    </source>
</evidence>
<dbReference type="GO" id="GO:0008360">
    <property type="term" value="P:regulation of cell shape"/>
    <property type="evidence" value="ECO:0007669"/>
    <property type="project" value="UniProtKB-KW"/>
</dbReference>
<dbReference type="RefSeq" id="WP_072788785.1">
    <property type="nucleotide sequence ID" value="NZ_FQUL01000006.1"/>
</dbReference>
<keyword evidence="12" id="KW-1185">Reference proteome</keyword>
<dbReference type="InterPro" id="IPR013221">
    <property type="entry name" value="Mur_ligase_cen"/>
</dbReference>
<accession>A0A1M4TS31</accession>
<evidence type="ECO:0000256" key="8">
    <source>
        <dbReference type="RuleBase" id="RU003664"/>
    </source>
</evidence>
<comment type="catalytic activity">
    <reaction evidence="7 8">
        <text>UDP-N-acetyl-alpha-D-muramoyl-L-alanine + D-glutamate + ATP = UDP-N-acetyl-alpha-D-muramoyl-L-alanyl-D-glutamate + ADP + phosphate + H(+)</text>
        <dbReference type="Rhea" id="RHEA:16429"/>
        <dbReference type="ChEBI" id="CHEBI:15378"/>
        <dbReference type="ChEBI" id="CHEBI:29986"/>
        <dbReference type="ChEBI" id="CHEBI:30616"/>
        <dbReference type="ChEBI" id="CHEBI:43474"/>
        <dbReference type="ChEBI" id="CHEBI:83898"/>
        <dbReference type="ChEBI" id="CHEBI:83900"/>
        <dbReference type="ChEBI" id="CHEBI:456216"/>
        <dbReference type="EC" id="6.3.2.9"/>
    </reaction>
</comment>
<dbReference type="Pfam" id="PF02875">
    <property type="entry name" value="Mur_ligase_C"/>
    <property type="match status" value="1"/>
</dbReference>
<evidence type="ECO:0000259" key="10">
    <source>
        <dbReference type="Pfam" id="PF08245"/>
    </source>
</evidence>
<dbReference type="InterPro" id="IPR036615">
    <property type="entry name" value="Mur_ligase_C_dom_sf"/>
</dbReference>
<dbReference type="EMBL" id="FQUL01000006">
    <property type="protein sequence ID" value="SHE47309.1"/>
    <property type="molecule type" value="Genomic_DNA"/>
</dbReference>
<feature type="domain" description="Mur ligase C-terminal" evidence="9">
    <location>
        <begin position="304"/>
        <end position="414"/>
    </location>
</feature>